<organism evidence="1 2">
    <name type="scientific">Pseudidiomarina taiwanensis</name>
    <dbReference type="NCBI Taxonomy" id="337250"/>
    <lineage>
        <taxon>Bacteria</taxon>
        <taxon>Pseudomonadati</taxon>
        <taxon>Pseudomonadota</taxon>
        <taxon>Gammaproteobacteria</taxon>
        <taxon>Alteromonadales</taxon>
        <taxon>Idiomarinaceae</taxon>
        <taxon>Pseudidiomarina</taxon>
    </lineage>
</organism>
<comment type="caution">
    <text evidence="1">The sequence shown here is derived from an EMBL/GenBank/DDBJ whole genome shotgun (WGS) entry which is preliminary data.</text>
</comment>
<evidence type="ECO:0000313" key="2">
    <source>
        <dbReference type="Proteomes" id="UP000288279"/>
    </source>
</evidence>
<evidence type="ECO:0000313" key="1">
    <source>
        <dbReference type="EMBL" id="RUO78703.1"/>
    </source>
</evidence>
<proteinExistence type="predicted"/>
<name>A0A432ZLA6_9GAMM</name>
<dbReference type="Proteomes" id="UP000288279">
    <property type="component" value="Unassembled WGS sequence"/>
</dbReference>
<protein>
    <submittedName>
        <fullName evidence="1">Uncharacterized protein</fullName>
    </submittedName>
</protein>
<reference evidence="1 2" key="1">
    <citation type="journal article" date="2011" name="Front. Microbiol.">
        <title>Genomic signatures of strain selection and enhancement in Bacillus atrophaeus var. globigii, a historical biowarfare simulant.</title>
        <authorList>
            <person name="Gibbons H.S."/>
            <person name="Broomall S.M."/>
            <person name="McNew L.A."/>
            <person name="Daligault H."/>
            <person name="Chapman C."/>
            <person name="Bruce D."/>
            <person name="Karavis M."/>
            <person name="Krepps M."/>
            <person name="McGregor P.A."/>
            <person name="Hong C."/>
            <person name="Park K.H."/>
            <person name="Akmal A."/>
            <person name="Feldman A."/>
            <person name="Lin J.S."/>
            <person name="Chang W.E."/>
            <person name="Higgs B.W."/>
            <person name="Demirev P."/>
            <person name="Lindquist J."/>
            <person name="Liem A."/>
            <person name="Fochler E."/>
            <person name="Read T.D."/>
            <person name="Tapia R."/>
            <person name="Johnson S."/>
            <person name="Bishop-Lilly K.A."/>
            <person name="Detter C."/>
            <person name="Han C."/>
            <person name="Sozhamannan S."/>
            <person name="Rosenzweig C.N."/>
            <person name="Skowronski E.W."/>
        </authorList>
    </citation>
    <scope>NUCLEOTIDE SEQUENCE [LARGE SCALE GENOMIC DNA]</scope>
    <source>
        <strain evidence="1 2">PIT1</strain>
    </source>
</reference>
<dbReference type="AlphaFoldDB" id="A0A432ZLA6"/>
<gene>
    <name evidence="1" type="ORF">CWI83_06700</name>
</gene>
<keyword evidence="2" id="KW-1185">Reference proteome</keyword>
<accession>A0A432ZLA6</accession>
<dbReference type="RefSeq" id="WP_126827376.1">
    <property type="nucleotide sequence ID" value="NZ_PIQG01000002.1"/>
</dbReference>
<dbReference type="EMBL" id="PIQG01000002">
    <property type="protein sequence ID" value="RUO78703.1"/>
    <property type="molecule type" value="Genomic_DNA"/>
</dbReference>
<sequence length="208" mass="23871">MRINHYFSIFLIFGLLVQPVCGEETDSEYSSLTKIDYVRLSTTTALNRLIYSDNGLTEHLEGTLVSLRQREDDWCFYNIAELYAGVRENGSVWSHSRTLTTGVKMSAECSLNDPDGERVVITEEIIELEEFIKLNSIIQRHIESDALSMRIEKELGHSISSEEIYSILTRINVTPFGFRSEHSSTERLIKVNWIKVNDGYEIKSVESH</sequence>